<dbReference type="InterPro" id="IPR052155">
    <property type="entry name" value="Biofilm_reg_signaling"/>
</dbReference>
<dbReference type="InterPro" id="IPR000014">
    <property type="entry name" value="PAS"/>
</dbReference>
<feature type="transmembrane region" description="Helical" evidence="1">
    <location>
        <begin position="310"/>
        <end position="329"/>
    </location>
</feature>
<dbReference type="Pfam" id="PF07696">
    <property type="entry name" value="7TMR-DISMED2"/>
    <property type="match status" value="1"/>
</dbReference>
<dbReference type="InterPro" id="IPR000700">
    <property type="entry name" value="PAS-assoc_C"/>
</dbReference>
<keyword evidence="1" id="KW-1133">Transmembrane helix</keyword>
<dbReference type="InterPro" id="IPR000160">
    <property type="entry name" value="GGDEF_dom"/>
</dbReference>
<dbReference type="NCBIfam" id="TIGR00229">
    <property type="entry name" value="sensory_box"/>
    <property type="match status" value="1"/>
</dbReference>
<evidence type="ECO:0000313" key="6">
    <source>
        <dbReference type="EMBL" id="SNY50069.1"/>
    </source>
</evidence>
<feature type="transmembrane region" description="Helical" evidence="1">
    <location>
        <begin position="223"/>
        <end position="245"/>
    </location>
</feature>
<evidence type="ECO:0000259" key="4">
    <source>
        <dbReference type="PROSITE" id="PS50113"/>
    </source>
</evidence>
<feature type="chain" id="PRO_5013148652" evidence="2">
    <location>
        <begin position="23"/>
        <end position="700"/>
    </location>
</feature>
<dbReference type="SUPFAM" id="SSF55785">
    <property type="entry name" value="PYP-like sensor domain (PAS domain)"/>
    <property type="match status" value="1"/>
</dbReference>
<dbReference type="InterPro" id="IPR029787">
    <property type="entry name" value="Nucleotide_cyclase"/>
</dbReference>
<dbReference type="PANTHER" id="PTHR44757:SF2">
    <property type="entry name" value="BIOFILM ARCHITECTURE MAINTENANCE PROTEIN MBAA"/>
    <property type="match status" value="1"/>
</dbReference>
<name>A0A285IPW9_9GAMM</name>
<dbReference type="SMART" id="SM00086">
    <property type="entry name" value="PAC"/>
    <property type="match status" value="1"/>
</dbReference>
<keyword evidence="2" id="KW-0732">Signal</keyword>
<dbReference type="Proteomes" id="UP000219353">
    <property type="component" value="Unassembled WGS sequence"/>
</dbReference>
<dbReference type="CDD" id="cd00130">
    <property type="entry name" value="PAS"/>
    <property type="match status" value="1"/>
</dbReference>
<keyword evidence="1" id="KW-0472">Membrane</keyword>
<evidence type="ECO:0000313" key="7">
    <source>
        <dbReference type="Proteomes" id="UP000219353"/>
    </source>
</evidence>
<dbReference type="AlphaFoldDB" id="A0A285IPW9"/>
<feature type="domain" description="PAS" evidence="3">
    <location>
        <begin position="405"/>
        <end position="481"/>
    </location>
</feature>
<feature type="transmembrane region" description="Helical" evidence="1">
    <location>
        <begin position="341"/>
        <end position="364"/>
    </location>
</feature>
<reference evidence="7" key="1">
    <citation type="submission" date="2017-09" db="EMBL/GenBank/DDBJ databases">
        <authorList>
            <person name="Varghese N."/>
            <person name="Submissions S."/>
        </authorList>
    </citation>
    <scope>NUCLEOTIDE SEQUENCE [LARGE SCALE GENOMIC DNA]</scope>
    <source>
        <strain evidence="7">CGMCC 1.12461</strain>
    </source>
</reference>
<dbReference type="InterPro" id="IPR011623">
    <property type="entry name" value="7TMR_DISM_rcpt_extracell_dom1"/>
</dbReference>
<dbReference type="PROSITE" id="PS50112">
    <property type="entry name" value="PAS"/>
    <property type="match status" value="1"/>
</dbReference>
<dbReference type="NCBIfam" id="TIGR00254">
    <property type="entry name" value="GGDEF"/>
    <property type="match status" value="1"/>
</dbReference>
<proteinExistence type="predicted"/>
<evidence type="ECO:0000256" key="2">
    <source>
        <dbReference type="SAM" id="SignalP"/>
    </source>
</evidence>
<dbReference type="InterPro" id="IPR035965">
    <property type="entry name" value="PAS-like_dom_sf"/>
</dbReference>
<feature type="transmembrane region" description="Helical" evidence="1">
    <location>
        <begin position="282"/>
        <end position="304"/>
    </location>
</feature>
<keyword evidence="7" id="KW-1185">Reference proteome</keyword>
<feature type="transmembrane region" description="Helical" evidence="1">
    <location>
        <begin position="251"/>
        <end position="270"/>
    </location>
</feature>
<dbReference type="CDD" id="cd01949">
    <property type="entry name" value="GGDEF"/>
    <property type="match status" value="1"/>
</dbReference>
<dbReference type="PROSITE" id="PS50887">
    <property type="entry name" value="GGDEF"/>
    <property type="match status" value="1"/>
</dbReference>
<dbReference type="Gene3D" id="3.30.450.20">
    <property type="entry name" value="PAS domain"/>
    <property type="match status" value="1"/>
</dbReference>
<dbReference type="Gene3D" id="3.30.70.270">
    <property type="match status" value="1"/>
</dbReference>
<dbReference type="InterPro" id="IPR043128">
    <property type="entry name" value="Rev_trsase/Diguanyl_cyclase"/>
</dbReference>
<feature type="signal peptide" evidence="2">
    <location>
        <begin position="1"/>
        <end position="22"/>
    </location>
</feature>
<accession>A0A285IPW9</accession>
<dbReference type="Gene3D" id="2.60.40.2380">
    <property type="match status" value="1"/>
</dbReference>
<dbReference type="Pfam" id="PF07695">
    <property type="entry name" value="7TMR-DISM_7TM"/>
    <property type="match status" value="1"/>
</dbReference>
<dbReference type="PROSITE" id="PS50113">
    <property type="entry name" value="PAC"/>
    <property type="match status" value="1"/>
</dbReference>
<dbReference type="Pfam" id="PF00990">
    <property type="entry name" value="GGDEF"/>
    <property type="match status" value="1"/>
</dbReference>
<protein>
    <submittedName>
        <fullName evidence="6">PAS domain S-box-containing protein/diguanylate cyclase (GGDEF) domain-containing protein</fullName>
    </submittedName>
</protein>
<evidence type="ECO:0000259" key="5">
    <source>
        <dbReference type="PROSITE" id="PS50887"/>
    </source>
</evidence>
<feature type="domain" description="GGDEF" evidence="5">
    <location>
        <begin position="562"/>
        <end position="695"/>
    </location>
</feature>
<dbReference type="PANTHER" id="PTHR44757">
    <property type="entry name" value="DIGUANYLATE CYCLASE DGCP"/>
    <property type="match status" value="1"/>
</dbReference>
<feature type="transmembrane region" description="Helical" evidence="1">
    <location>
        <begin position="190"/>
        <end position="211"/>
    </location>
</feature>
<dbReference type="SUPFAM" id="SSF55073">
    <property type="entry name" value="Nucleotide cyclase"/>
    <property type="match status" value="1"/>
</dbReference>
<dbReference type="SMART" id="SM00267">
    <property type="entry name" value="GGDEF"/>
    <property type="match status" value="1"/>
</dbReference>
<dbReference type="EMBL" id="OBEB01000002">
    <property type="protein sequence ID" value="SNY50069.1"/>
    <property type="molecule type" value="Genomic_DNA"/>
</dbReference>
<feature type="transmembrane region" description="Helical" evidence="1">
    <location>
        <begin position="370"/>
        <end position="389"/>
    </location>
</feature>
<evidence type="ECO:0000259" key="3">
    <source>
        <dbReference type="PROSITE" id="PS50112"/>
    </source>
</evidence>
<evidence type="ECO:0000256" key="1">
    <source>
        <dbReference type="SAM" id="Phobius"/>
    </source>
</evidence>
<dbReference type="InterPro" id="IPR011622">
    <property type="entry name" value="7TMR_DISM_rcpt_extracell_dom2"/>
</dbReference>
<gene>
    <name evidence="6" type="ORF">SAMN06297280_1617</name>
</gene>
<keyword evidence="1" id="KW-0812">Transmembrane</keyword>
<sequence>MVPVKSWLYVLLLWLCSWPLVASQTESTGLNADTTAKTSILYLYFLNTASDVTLDDILADPAYTHSFQPVLNDKRILVSDNNPVWFKARLRNTSKHPATWLLEYNFPMVDKLEVYQVDRASKDIDLLNRTGNDYPFNERALPYRGYVTELNLAPEQEFDLYLRVLDAAIVPSDITLWQPGTFISVQQGNAIFDGVLSGILLMLALHSFIMFNQLRQRQRLYQGLFFSCFAMVLAILNGLAFPLLWPDNPAINLAVLYIFAGLSLLCLNLFIRARLEQPLSFFWHKVHIFNNLLSLSLLFSPLLIGGEWRFWLLLGSIIVVISSNMLLTLHYAIAGQKSARSLALACFFLLISAAILTTAQLGYFKQLLEWHYLTLLLILLCMTVIHFSLDHIHAELTTDHDSLKELAKYKTLFNQATEGLFVGNADGQLLDANLALLQILGYQQINELRQDVGGNGMARFYANPSERQDFISQLHKFGQQQAEIRGLRADRSPFWALLSARLVPATATEPAFIHGSVIDISKQKLAYEQLSYQANHDAITGLYNRHYLLQQLTRSLYQGAKRNSSLLFIDVAQFNEINNRFGHNAGDSLLKQLGQQLEQNLAPADMLARLEKDQFALLSPGKNANEALVIAYRLIDQVKTFNFSWQQQQFTISINIGIRVIDNSRQDSDSFLMQAAAAAASARAKGQNRIHLYTEPMLTS</sequence>
<dbReference type="InterPro" id="IPR001610">
    <property type="entry name" value="PAC"/>
</dbReference>
<dbReference type="Pfam" id="PF13426">
    <property type="entry name" value="PAS_9"/>
    <property type="match status" value="1"/>
</dbReference>
<organism evidence="6 7">
    <name type="scientific">Arsukibacterium tuosuense</name>
    <dbReference type="NCBI Taxonomy" id="1323745"/>
    <lineage>
        <taxon>Bacteria</taxon>
        <taxon>Pseudomonadati</taxon>
        <taxon>Pseudomonadota</taxon>
        <taxon>Gammaproteobacteria</taxon>
        <taxon>Chromatiales</taxon>
        <taxon>Chromatiaceae</taxon>
        <taxon>Arsukibacterium</taxon>
    </lineage>
</organism>
<feature type="domain" description="PAC" evidence="4">
    <location>
        <begin position="480"/>
        <end position="532"/>
    </location>
</feature>